<evidence type="ECO:0000313" key="3">
    <source>
        <dbReference type="WBParaSite" id="ALUE_0000131701-mRNA-1"/>
    </source>
</evidence>
<dbReference type="WBParaSite" id="ALUE_0000131701-mRNA-1">
    <property type="protein sequence ID" value="ALUE_0000131701-mRNA-1"/>
    <property type="gene ID" value="ALUE_0000131701"/>
</dbReference>
<feature type="signal peptide" evidence="1">
    <location>
        <begin position="1"/>
        <end position="17"/>
    </location>
</feature>
<sequence>LILVLFIYSVSIWFSNSECTESLPLVSDAHVKELAELLADSWKKLADALIADENFSPSSTQEGIATRCQLLVFYHQLLRIECISMVSLFRTGHSTEREFYFLRVECALEFVVVDIAPLGTVEALAI</sequence>
<keyword evidence="1" id="KW-0732">Signal</keyword>
<dbReference type="Proteomes" id="UP000036681">
    <property type="component" value="Unplaced"/>
</dbReference>
<name>A0A0M3HIH2_ASCLU</name>
<accession>A0A0M3HIH2</accession>
<evidence type="ECO:0000256" key="1">
    <source>
        <dbReference type="SAM" id="SignalP"/>
    </source>
</evidence>
<reference evidence="3" key="1">
    <citation type="submission" date="2017-02" db="UniProtKB">
        <authorList>
            <consortium name="WormBaseParasite"/>
        </authorList>
    </citation>
    <scope>IDENTIFICATION</scope>
</reference>
<evidence type="ECO:0000313" key="2">
    <source>
        <dbReference type="Proteomes" id="UP000036681"/>
    </source>
</evidence>
<keyword evidence="2" id="KW-1185">Reference proteome</keyword>
<organism evidence="2 3">
    <name type="scientific">Ascaris lumbricoides</name>
    <name type="common">Giant roundworm</name>
    <dbReference type="NCBI Taxonomy" id="6252"/>
    <lineage>
        <taxon>Eukaryota</taxon>
        <taxon>Metazoa</taxon>
        <taxon>Ecdysozoa</taxon>
        <taxon>Nematoda</taxon>
        <taxon>Chromadorea</taxon>
        <taxon>Rhabditida</taxon>
        <taxon>Spirurina</taxon>
        <taxon>Ascaridomorpha</taxon>
        <taxon>Ascaridoidea</taxon>
        <taxon>Ascarididae</taxon>
        <taxon>Ascaris</taxon>
    </lineage>
</organism>
<protein>
    <submittedName>
        <fullName evidence="3">Nuclear pore complex protein</fullName>
    </submittedName>
</protein>
<dbReference type="AlphaFoldDB" id="A0A0M3HIH2"/>
<proteinExistence type="predicted"/>
<feature type="chain" id="PRO_5005656177" evidence="1">
    <location>
        <begin position="18"/>
        <end position="126"/>
    </location>
</feature>